<dbReference type="PROSITE" id="PS01124">
    <property type="entry name" value="HTH_ARAC_FAMILY_2"/>
    <property type="match status" value="1"/>
</dbReference>
<gene>
    <name evidence="5" type="ORF">C8N45_1199</name>
</gene>
<keyword evidence="1" id="KW-0805">Transcription regulation</keyword>
<sequence length="183" mass="20218">MAVNSGILDRRRPVFRNPDIAAIEATFAEIHALAAKDAVGNQPVLSMLGLKLLAILAGPRNASENSTNRIVNTVRMMLLERCADNRPMEDIADALNVSYSNLRRTFRVNTGMSMKDYQTEMRIHKAKDLLDNTDLSIKGIAAQLGYSSGFHFSNQFRKIVGCPPTEWRTRPDIASAGSVSKPE</sequence>
<protein>
    <submittedName>
        <fullName evidence="5">AraC-like DNA-binding protein</fullName>
    </submittedName>
</protein>
<dbReference type="Pfam" id="PF12833">
    <property type="entry name" value="HTH_18"/>
    <property type="match status" value="1"/>
</dbReference>
<dbReference type="GO" id="GO:0003700">
    <property type="term" value="F:DNA-binding transcription factor activity"/>
    <property type="evidence" value="ECO:0007669"/>
    <property type="project" value="InterPro"/>
</dbReference>
<dbReference type="InterPro" id="IPR018062">
    <property type="entry name" value="HTH_AraC-typ_CS"/>
</dbReference>
<dbReference type="AlphaFoldDB" id="A0A2T6K6Z4"/>
<dbReference type="EMBL" id="QBUD01000019">
    <property type="protein sequence ID" value="PUB10382.1"/>
    <property type="molecule type" value="Genomic_DNA"/>
</dbReference>
<keyword evidence="2 5" id="KW-0238">DNA-binding</keyword>
<dbReference type="InterPro" id="IPR018060">
    <property type="entry name" value="HTH_AraC"/>
</dbReference>
<feature type="domain" description="HTH araC/xylS-type" evidence="4">
    <location>
        <begin position="68"/>
        <end position="170"/>
    </location>
</feature>
<evidence type="ECO:0000313" key="6">
    <source>
        <dbReference type="Proteomes" id="UP000244523"/>
    </source>
</evidence>
<evidence type="ECO:0000313" key="5">
    <source>
        <dbReference type="EMBL" id="PUB10382.1"/>
    </source>
</evidence>
<evidence type="ECO:0000256" key="3">
    <source>
        <dbReference type="ARBA" id="ARBA00023163"/>
    </source>
</evidence>
<proteinExistence type="predicted"/>
<dbReference type="Gene3D" id="1.10.10.60">
    <property type="entry name" value="Homeodomain-like"/>
    <property type="match status" value="2"/>
</dbReference>
<organism evidence="5 6">
    <name type="scientific">Yoonia sediminilitoris</name>
    <dbReference type="NCBI Taxonomy" id="1286148"/>
    <lineage>
        <taxon>Bacteria</taxon>
        <taxon>Pseudomonadati</taxon>
        <taxon>Pseudomonadota</taxon>
        <taxon>Alphaproteobacteria</taxon>
        <taxon>Rhodobacterales</taxon>
        <taxon>Paracoccaceae</taxon>
        <taxon>Yoonia</taxon>
    </lineage>
</organism>
<evidence type="ECO:0000259" key="4">
    <source>
        <dbReference type="PROSITE" id="PS01124"/>
    </source>
</evidence>
<dbReference type="PANTHER" id="PTHR46796">
    <property type="entry name" value="HTH-TYPE TRANSCRIPTIONAL ACTIVATOR RHAS-RELATED"/>
    <property type="match status" value="1"/>
</dbReference>
<keyword evidence="6" id="KW-1185">Reference proteome</keyword>
<dbReference type="SMART" id="SM00342">
    <property type="entry name" value="HTH_ARAC"/>
    <property type="match status" value="1"/>
</dbReference>
<keyword evidence="3" id="KW-0804">Transcription</keyword>
<evidence type="ECO:0000256" key="2">
    <source>
        <dbReference type="ARBA" id="ARBA00023125"/>
    </source>
</evidence>
<dbReference type="InterPro" id="IPR050204">
    <property type="entry name" value="AraC_XylS_family_regulators"/>
</dbReference>
<dbReference type="GO" id="GO:0043565">
    <property type="term" value="F:sequence-specific DNA binding"/>
    <property type="evidence" value="ECO:0007669"/>
    <property type="project" value="InterPro"/>
</dbReference>
<evidence type="ECO:0000256" key="1">
    <source>
        <dbReference type="ARBA" id="ARBA00023015"/>
    </source>
</evidence>
<reference evidence="5 6" key="1">
    <citation type="submission" date="2018-04" db="EMBL/GenBank/DDBJ databases">
        <title>Genomic Encyclopedia of Archaeal and Bacterial Type Strains, Phase II (KMG-II): from individual species to whole genera.</title>
        <authorList>
            <person name="Goeker M."/>
        </authorList>
    </citation>
    <scope>NUCLEOTIDE SEQUENCE [LARGE SCALE GENOMIC DNA]</scope>
    <source>
        <strain evidence="5 6">DSM 29955</strain>
    </source>
</reference>
<dbReference type="SUPFAM" id="SSF46689">
    <property type="entry name" value="Homeodomain-like"/>
    <property type="match status" value="2"/>
</dbReference>
<dbReference type="Proteomes" id="UP000244523">
    <property type="component" value="Unassembled WGS sequence"/>
</dbReference>
<dbReference type="InterPro" id="IPR009057">
    <property type="entry name" value="Homeodomain-like_sf"/>
</dbReference>
<comment type="caution">
    <text evidence="5">The sequence shown here is derived from an EMBL/GenBank/DDBJ whole genome shotgun (WGS) entry which is preliminary data.</text>
</comment>
<dbReference type="PROSITE" id="PS00041">
    <property type="entry name" value="HTH_ARAC_FAMILY_1"/>
    <property type="match status" value="1"/>
</dbReference>
<name>A0A2T6K6Z4_9RHOB</name>
<accession>A0A2T6K6Z4</accession>